<name>A0ABP8JY42_9ACTN</name>
<evidence type="ECO:0000313" key="4">
    <source>
        <dbReference type="EMBL" id="GAA4397888.1"/>
    </source>
</evidence>
<comment type="caution">
    <text evidence="4">The sequence shown here is derived from an EMBL/GenBank/DDBJ whole genome shotgun (WGS) entry which is preliminary data.</text>
</comment>
<dbReference type="PANTHER" id="PTHR43212:SF3">
    <property type="entry name" value="QUERCETIN 2,3-DIOXYGENASE"/>
    <property type="match status" value="1"/>
</dbReference>
<feature type="domain" description="Pirin N-terminal" evidence="3">
    <location>
        <begin position="7"/>
        <end position="120"/>
    </location>
</feature>
<evidence type="ECO:0000256" key="2">
    <source>
        <dbReference type="RuleBase" id="RU003457"/>
    </source>
</evidence>
<dbReference type="InterPro" id="IPR011051">
    <property type="entry name" value="RmlC_Cupin_sf"/>
</dbReference>
<dbReference type="Pfam" id="PF02678">
    <property type="entry name" value="Pirin"/>
    <property type="match status" value="1"/>
</dbReference>
<dbReference type="PANTHER" id="PTHR43212">
    <property type="entry name" value="QUERCETIN 2,3-DIOXYGENASE"/>
    <property type="match status" value="1"/>
</dbReference>
<gene>
    <name evidence="4" type="ORF">GCM10023147_33640</name>
</gene>
<dbReference type="Gene3D" id="2.60.120.10">
    <property type="entry name" value="Jelly Rolls"/>
    <property type="match status" value="1"/>
</dbReference>
<sequence length="252" mass="26333">MIRGTDRLRTDTDWLRSRHCFSFGDEYDPDNTHHGVLLVSNDETVAAGRGFDTHPHRNTEIVTWVLRGSLVHQDSAGHSGVVYPGLVQRMSAGTGILHSERNDLASSEPGGEVRFIQMWLQPDEWDTEPGYAQAEVDGQLAAGGLVTVASGIPGQDAAIRIGNRGAALHVARLRPGATVRLPDAPFGHVFVTAGTVGVEGVPGSPLGDGDALRLIAGSDGGGAPGAGGGRTVTAGPDGAEILAWEMHTRLGA</sequence>
<evidence type="ECO:0000313" key="5">
    <source>
        <dbReference type="Proteomes" id="UP001500635"/>
    </source>
</evidence>
<dbReference type="InterPro" id="IPR012093">
    <property type="entry name" value="Pirin"/>
</dbReference>
<dbReference type="EMBL" id="BAABFR010000058">
    <property type="protein sequence ID" value="GAA4397888.1"/>
    <property type="molecule type" value="Genomic_DNA"/>
</dbReference>
<proteinExistence type="inferred from homology"/>
<dbReference type="CDD" id="cd02910">
    <property type="entry name" value="cupin_Yhhw_N"/>
    <property type="match status" value="1"/>
</dbReference>
<dbReference type="InterPro" id="IPR003829">
    <property type="entry name" value="Pirin_N_dom"/>
</dbReference>
<dbReference type="InterPro" id="IPR014710">
    <property type="entry name" value="RmlC-like_jellyroll"/>
</dbReference>
<comment type="similarity">
    <text evidence="1 2">Belongs to the pirin family.</text>
</comment>
<keyword evidence="5" id="KW-1185">Reference proteome</keyword>
<accession>A0ABP8JY42</accession>
<reference evidence="5" key="1">
    <citation type="journal article" date="2019" name="Int. J. Syst. Evol. Microbiol.">
        <title>The Global Catalogue of Microorganisms (GCM) 10K type strain sequencing project: providing services to taxonomists for standard genome sequencing and annotation.</title>
        <authorList>
            <consortium name="The Broad Institute Genomics Platform"/>
            <consortium name="The Broad Institute Genome Sequencing Center for Infectious Disease"/>
            <person name="Wu L."/>
            <person name="Ma J."/>
        </authorList>
    </citation>
    <scope>NUCLEOTIDE SEQUENCE [LARGE SCALE GENOMIC DNA]</scope>
    <source>
        <strain evidence="5">JCM 17688</strain>
    </source>
</reference>
<organism evidence="4 5">
    <name type="scientific">Tsukamurella soli</name>
    <dbReference type="NCBI Taxonomy" id="644556"/>
    <lineage>
        <taxon>Bacteria</taxon>
        <taxon>Bacillati</taxon>
        <taxon>Actinomycetota</taxon>
        <taxon>Actinomycetes</taxon>
        <taxon>Mycobacteriales</taxon>
        <taxon>Tsukamurellaceae</taxon>
        <taxon>Tsukamurella</taxon>
    </lineage>
</organism>
<dbReference type="Proteomes" id="UP001500635">
    <property type="component" value="Unassembled WGS sequence"/>
</dbReference>
<evidence type="ECO:0000259" key="3">
    <source>
        <dbReference type="Pfam" id="PF02678"/>
    </source>
</evidence>
<protein>
    <submittedName>
        <fullName evidence="4">Pirin family protein</fullName>
    </submittedName>
</protein>
<evidence type="ECO:0000256" key="1">
    <source>
        <dbReference type="ARBA" id="ARBA00008416"/>
    </source>
</evidence>
<dbReference type="SUPFAM" id="SSF51182">
    <property type="entry name" value="RmlC-like cupins"/>
    <property type="match status" value="1"/>
</dbReference>